<feature type="region of interest" description="Disordered" evidence="1">
    <location>
        <begin position="180"/>
        <end position="232"/>
    </location>
</feature>
<protein>
    <submittedName>
        <fullName evidence="2">Uncharacterized protein</fullName>
    </submittedName>
</protein>
<name>A0A9P7J4K9_9AGAM</name>
<feature type="region of interest" description="Disordered" evidence="1">
    <location>
        <begin position="104"/>
        <end position="125"/>
    </location>
</feature>
<dbReference type="EMBL" id="JABBWG010000076">
    <property type="protein sequence ID" value="KAG1802550.1"/>
    <property type="molecule type" value="Genomic_DNA"/>
</dbReference>
<comment type="caution">
    <text evidence="2">The sequence shown here is derived from an EMBL/GenBank/DDBJ whole genome shotgun (WGS) entry which is preliminary data.</text>
</comment>
<proteinExistence type="predicted"/>
<sequence length="232" mass="25239">MEIDDDSSPMGGVHPHLSANALLGRLSSLLCRFRPDNGETAELPQPLKLSAFYPHALLARLSSLIHRSPPENDAPDELQQPCTPLRLDPHVLLARLSSLFPRSRLGTDEEAEPHPTMPSGSRPDALISRLPSLFRFKPHTNGKTEFPQLSSHPHVVEVAAVRDKQTLVVARGPKFEKAKRAYEQQTQSHGRTQASLSHVQHADASTSTTPPAPGTSTTTADAATSQSLHIQC</sequence>
<dbReference type="GeneID" id="64638559"/>
<reference evidence="2" key="1">
    <citation type="journal article" date="2020" name="New Phytol.">
        <title>Comparative genomics reveals dynamic genome evolution in host specialist ectomycorrhizal fungi.</title>
        <authorList>
            <person name="Lofgren L.A."/>
            <person name="Nguyen N.H."/>
            <person name="Vilgalys R."/>
            <person name="Ruytinx J."/>
            <person name="Liao H.L."/>
            <person name="Branco S."/>
            <person name="Kuo A."/>
            <person name="LaButti K."/>
            <person name="Lipzen A."/>
            <person name="Andreopoulos W."/>
            <person name="Pangilinan J."/>
            <person name="Riley R."/>
            <person name="Hundley H."/>
            <person name="Na H."/>
            <person name="Barry K."/>
            <person name="Grigoriev I.V."/>
            <person name="Stajich J.E."/>
            <person name="Kennedy P.G."/>
        </authorList>
    </citation>
    <scope>NUCLEOTIDE SEQUENCE</scope>
    <source>
        <strain evidence="2">MN1</strain>
    </source>
</reference>
<feature type="compositionally biased region" description="Polar residues" evidence="1">
    <location>
        <begin position="183"/>
        <end position="198"/>
    </location>
</feature>
<dbReference type="RefSeq" id="XP_041186339.1">
    <property type="nucleotide sequence ID" value="XM_041344543.1"/>
</dbReference>
<dbReference type="OrthoDB" id="2689332at2759"/>
<keyword evidence="3" id="KW-1185">Reference proteome</keyword>
<evidence type="ECO:0000313" key="3">
    <source>
        <dbReference type="Proteomes" id="UP000807769"/>
    </source>
</evidence>
<dbReference type="Proteomes" id="UP000807769">
    <property type="component" value="Unassembled WGS sequence"/>
</dbReference>
<feature type="compositionally biased region" description="Low complexity" evidence="1">
    <location>
        <begin position="202"/>
        <end position="225"/>
    </location>
</feature>
<accession>A0A9P7J4K9</accession>
<dbReference type="AlphaFoldDB" id="A0A9P7J4K9"/>
<evidence type="ECO:0000313" key="2">
    <source>
        <dbReference type="EMBL" id="KAG1802550.1"/>
    </source>
</evidence>
<organism evidence="2 3">
    <name type="scientific">Suillus subaureus</name>
    <dbReference type="NCBI Taxonomy" id="48587"/>
    <lineage>
        <taxon>Eukaryota</taxon>
        <taxon>Fungi</taxon>
        <taxon>Dikarya</taxon>
        <taxon>Basidiomycota</taxon>
        <taxon>Agaricomycotina</taxon>
        <taxon>Agaricomycetes</taxon>
        <taxon>Agaricomycetidae</taxon>
        <taxon>Boletales</taxon>
        <taxon>Suillineae</taxon>
        <taxon>Suillaceae</taxon>
        <taxon>Suillus</taxon>
    </lineage>
</organism>
<evidence type="ECO:0000256" key="1">
    <source>
        <dbReference type="SAM" id="MobiDB-lite"/>
    </source>
</evidence>
<gene>
    <name evidence="2" type="ORF">BJ212DRAFT_996901</name>
</gene>